<reference evidence="1" key="1">
    <citation type="journal article" date="2017" name="Nature">
        <title>The sunflower genome provides insights into oil metabolism, flowering and Asterid evolution.</title>
        <authorList>
            <person name="Badouin H."/>
            <person name="Gouzy J."/>
            <person name="Grassa C.J."/>
            <person name="Murat F."/>
            <person name="Staton S.E."/>
            <person name="Cottret L."/>
            <person name="Lelandais-Briere C."/>
            <person name="Owens G.L."/>
            <person name="Carrere S."/>
            <person name="Mayjonade B."/>
            <person name="Legrand L."/>
            <person name="Gill N."/>
            <person name="Kane N.C."/>
            <person name="Bowers J.E."/>
            <person name="Hubner S."/>
            <person name="Bellec A."/>
            <person name="Berard A."/>
            <person name="Berges H."/>
            <person name="Blanchet N."/>
            <person name="Boniface M.C."/>
            <person name="Brunel D."/>
            <person name="Catrice O."/>
            <person name="Chaidir N."/>
            <person name="Claudel C."/>
            <person name="Donnadieu C."/>
            <person name="Faraut T."/>
            <person name="Fievet G."/>
            <person name="Helmstetter N."/>
            <person name="King M."/>
            <person name="Knapp S.J."/>
            <person name="Lai Z."/>
            <person name="Le Paslier M.C."/>
            <person name="Lippi Y."/>
            <person name="Lorenzon L."/>
            <person name="Mandel J.R."/>
            <person name="Marage G."/>
            <person name="Marchand G."/>
            <person name="Marquand E."/>
            <person name="Bret-Mestries E."/>
            <person name="Morien E."/>
            <person name="Nambeesan S."/>
            <person name="Nguyen T."/>
            <person name="Pegot-Espagnet P."/>
            <person name="Pouilly N."/>
            <person name="Raftis F."/>
            <person name="Sallet E."/>
            <person name="Schiex T."/>
            <person name="Thomas J."/>
            <person name="Vandecasteele C."/>
            <person name="Vares D."/>
            <person name="Vear F."/>
            <person name="Vautrin S."/>
            <person name="Crespi M."/>
            <person name="Mangin B."/>
            <person name="Burke J.M."/>
            <person name="Salse J."/>
            <person name="Munos S."/>
            <person name="Vincourt P."/>
            <person name="Rieseberg L.H."/>
            <person name="Langlade N.B."/>
        </authorList>
    </citation>
    <scope>NUCLEOTIDE SEQUENCE</scope>
    <source>
        <tissue evidence="1">Leaves</tissue>
    </source>
</reference>
<organism evidence="1 2">
    <name type="scientific">Helianthus annuus</name>
    <name type="common">Common sunflower</name>
    <dbReference type="NCBI Taxonomy" id="4232"/>
    <lineage>
        <taxon>Eukaryota</taxon>
        <taxon>Viridiplantae</taxon>
        <taxon>Streptophyta</taxon>
        <taxon>Embryophyta</taxon>
        <taxon>Tracheophyta</taxon>
        <taxon>Spermatophyta</taxon>
        <taxon>Magnoliopsida</taxon>
        <taxon>eudicotyledons</taxon>
        <taxon>Gunneridae</taxon>
        <taxon>Pentapetalae</taxon>
        <taxon>asterids</taxon>
        <taxon>campanulids</taxon>
        <taxon>Asterales</taxon>
        <taxon>Asteraceae</taxon>
        <taxon>Asteroideae</taxon>
        <taxon>Heliantheae alliance</taxon>
        <taxon>Heliantheae</taxon>
        <taxon>Helianthus</taxon>
    </lineage>
</organism>
<gene>
    <name evidence="1" type="ORF">HanXRQr2_Chr02g0048981</name>
</gene>
<dbReference type="Gramene" id="mRNA:HanXRQr2_Chr02g0048981">
    <property type="protein sequence ID" value="CDS:HanXRQr2_Chr02g0048981.1"/>
    <property type="gene ID" value="HanXRQr2_Chr02g0048981"/>
</dbReference>
<protein>
    <submittedName>
        <fullName evidence="1">Uncharacterized protein</fullName>
    </submittedName>
</protein>
<dbReference type="Proteomes" id="UP000215914">
    <property type="component" value="Unassembled WGS sequence"/>
</dbReference>
<evidence type="ECO:0000313" key="1">
    <source>
        <dbReference type="EMBL" id="KAF5817092.1"/>
    </source>
</evidence>
<evidence type="ECO:0000313" key="2">
    <source>
        <dbReference type="Proteomes" id="UP000215914"/>
    </source>
</evidence>
<sequence length="105" mass="12044">MGLIKELTWWQRVMPVVDDPLTAAVEIFAAELRFQVGIGSGFRIEIWYKYGFIQSRFRFGFGDYFGFGFAQFSFGSDLGSFSVRHSSVTVHSVQVRFDKKNRAVT</sequence>
<name>A0A9K3JM11_HELAN</name>
<keyword evidence="2" id="KW-1185">Reference proteome</keyword>
<dbReference type="AlphaFoldDB" id="A0A9K3JM11"/>
<dbReference type="EMBL" id="MNCJ02000317">
    <property type="protein sequence ID" value="KAF5817092.1"/>
    <property type="molecule type" value="Genomic_DNA"/>
</dbReference>
<proteinExistence type="predicted"/>
<accession>A0A9K3JM11</accession>
<reference evidence="1" key="2">
    <citation type="submission" date="2020-06" db="EMBL/GenBank/DDBJ databases">
        <title>Helianthus annuus Genome sequencing and assembly Release 2.</title>
        <authorList>
            <person name="Gouzy J."/>
            <person name="Langlade N."/>
            <person name="Munos S."/>
        </authorList>
    </citation>
    <scope>NUCLEOTIDE SEQUENCE</scope>
    <source>
        <tissue evidence="1">Leaves</tissue>
    </source>
</reference>
<comment type="caution">
    <text evidence="1">The sequence shown here is derived from an EMBL/GenBank/DDBJ whole genome shotgun (WGS) entry which is preliminary data.</text>
</comment>